<sequence>MGVADRPDLTLRSAQGSGKVSAPEPSRCEPRRRPCAGAWTRRRTGARRARSSRAITVADAAGSGVRAFGRVAGPGAADHVVTGAADDPRTHPDGPTTLRAPRQPDVRTPPVRHPVTHFTPRSSSVHTTTRSLMILVAGPYRSGTGDDPRKLETNVRAMNEVALKLFRAGHLGVTGEALALPLLETAGSTGPGDAAYEEIFHPVAEQLLARCDGVLRIGGPSEGADRMVARARALGKAVYTGLDDVPAAR</sequence>
<dbReference type="Gene3D" id="3.40.50.10400">
    <property type="entry name" value="Hypothetical protein PA1492"/>
    <property type="match status" value="1"/>
</dbReference>
<organism evidence="2 3">
    <name type="scientific">Streptomyces glaucus</name>
    <dbReference type="NCBI Taxonomy" id="284029"/>
    <lineage>
        <taxon>Bacteria</taxon>
        <taxon>Bacillati</taxon>
        <taxon>Actinomycetota</taxon>
        <taxon>Actinomycetes</taxon>
        <taxon>Kitasatosporales</taxon>
        <taxon>Streptomycetaceae</taxon>
        <taxon>Streptomyces</taxon>
    </lineage>
</organism>
<accession>A0ABP5XCW4</accession>
<dbReference type="Proteomes" id="UP001500460">
    <property type="component" value="Unassembled WGS sequence"/>
</dbReference>
<keyword evidence="3" id="KW-1185">Reference proteome</keyword>
<evidence type="ECO:0000313" key="2">
    <source>
        <dbReference type="EMBL" id="GAA2451172.1"/>
    </source>
</evidence>
<evidence type="ECO:0000256" key="1">
    <source>
        <dbReference type="SAM" id="MobiDB-lite"/>
    </source>
</evidence>
<evidence type="ECO:0008006" key="4">
    <source>
        <dbReference type="Google" id="ProtNLM"/>
    </source>
</evidence>
<gene>
    <name evidence="2" type="ORF">GCM10010421_49600</name>
</gene>
<name>A0ABP5XCW4_9ACTN</name>
<reference evidence="3" key="1">
    <citation type="journal article" date="2019" name="Int. J. Syst. Evol. Microbiol.">
        <title>The Global Catalogue of Microorganisms (GCM) 10K type strain sequencing project: providing services to taxonomists for standard genome sequencing and annotation.</title>
        <authorList>
            <consortium name="The Broad Institute Genomics Platform"/>
            <consortium name="The Broad Institute Genome Sequencing Center for Infectious Disease"/>
            <person name="Wu L."/>
            <person name="Ma J."/>
        </authorList>
    </citation>
    <scope>NUCLEOTIDE SEQUENCE [LARGE SCALE GENOMIC DNA]</scope>
    <source>
        <strain evidence="3">JCM 6922</strain>
    </source>
</reference>
<protein>
    <recommendedName>
        <fullName evidence="4">DUF4406 domain-containing protein</fullName>
    </recommendedName>
</protein>
<feature type="compositionally biased region" description="Basic residues" evidence="1">
    <location>
        <begin position="40"/>
        <end position="50"/>
    </location>
</feature>
<comment type="caution">
    <text evidence="2">The sequence shown here is derived from an EMBL/GenBank/DDBJ whole genome shotgun (WGS) entry which is preliminary data.</text>
</comment>
<proteinExistence type="predicted"/>
<evidence type="ECO:0000313" key="3">
    <source>
        <dbReference type="Proteomes" id="UP001500460"/>
    </source>
</evidence>
<dbReference type="EMBL" id="BAAATK010000039">
    <property type="protein sequence ID" value="GAA2451172.1"/>
    <property type="molecule type" value="Genomic_DNA"/>
</dbReference>
<feature type="region of interest" description="Disordered" evidence="1">
    <location>
        <begin position="1"/>
        <end position="50"/>
    </location>
</feature>
<feature type="region of interest" description="Disordered" evidence="1">
    <location>
        <begin position="82"/>
        <end position="124"/>
    </location>
</feature>